<dbReference type="GO" id="GO:0016903">
    <property type="term" value="F:oxidoreductase activity, acting on the aldehyde or oxo group of donors"/>
    <property type="evidence" value="ECO:0007669"/>
    <property type="project" value="TreeGrafter"/>
</dbReference>
<dbReference type="InterPro" id="IPR001041">
    <property type="entry name" value="2Fe-2S_ferredoxin-type"/>
</dbReference>
<dbReference type="InterPro" id="IPR012675">
    <property type="entry name" value="Beta-grasp_dom_sf"/>
</dbReference>
<dbReference type="Pfam" id="PF00111">
    <property type="entry name" value="Fer2"/>
    <property type="match status" value="1"/>
</dbReference>
<reference evidence="8" key="1">
    <citation type="submission" date="2017-06" db="EMBL/GenBank/DDBJ databases">
        <authorList>
            <person name="Varghese N."/>
            <person name="Submissions S."/>
        </authorList>
    </citation>
    <scope>NUCLEOTIDE SEQUENCE [LARGE SCALE GENOMIC DNA]</scope>
    <source>
        <strain evidence="8">DSM 11116</strain>
    </source>
</reference>
<keyword evidence="2" id="KW-0479">Metal-binding</keyword>
<dbReference type="PANTHER" id="PTHR45331:SF2">
    <property type="entry name" value="OXIDOREDUCTASE WITH IRON-SULFUR SUBUNIT"/>
    <property type="match status" value="1"/>
</dbReference>
<dbReference type="InterPro" id="IPR019546">
    <property type="entry name" value="TAT_signal_bac_arc"/>
</dbReference>
<dbReference type="InterPro" id="IPR002888">
    <property type="entry name" value="2Fe-2S-bd"/>
</dbReference>
<dbReference type="SUPFAM" id="SSF54292">
    <property type="entry name" value="2Fe-2S ferredoxin-like"/>
    <property type="match status" value="1"/>
</dbReference>
<dbReference type="Gene3D" id="1.10.150.120">
    <property type="entry name" value="[2Fe-2S]-binding domain"/>
    <property type="match status" value="1"/>
</dbReference>
<accession>A0A212TR84</accession>
<dbReference type="InterPro" id="IPR036884">
    <property type="entry name" value="2Fe-2S-bd_dom_sf"/>
</dbReference>
<evidence type="ECO:0000313" key="7">
    <source>
        <dbReference type="EMBL" id="SNC68371.1"/>
    </source>
</evidence>
<name>A0A212TR84_9BACT</name>
<sequence>MADEKPGTPPENAGHDGNRRDFLKKSTLLTAVALTPGPMLHAAEAAWDEKVAAAFEKVPLKLEVNGVKHKLSVEPRTTLLDLLREQLHLTGTKKGCDYGQCGACTVHVDGERVNSCLRLAVMEDGKKITTIEGLADGDKLHPMQEAFVKHDGFQCGYCTPGQIMSAVACVREGHAGSEGEIKEYMSGNICRCGAYSNIVAAIQDVKNGGQKV</sequence>
<dbReference type="InterPro" id="IPR006058">
    <property type="entry name" value="2Fe2S_fd_BS"/>
</dbReference>
<evidence type="ECO:0000256" key="2">
    <source>
        <dbReference type="ARBA" id="ARBA00022723"/>
    </source>
</evidence>
<dbReference type="InterPro" id="IPR006311">
    <property type="entry name" value="TAT_signal"/>
</dbReference>
<dbReference type="FunFam" id="3.10.20.30:FF:000020">
    <property type="entry name" value="Xanthine dehydrogenase iron-sulfur subunit"/>
    <property type="match status" value="1"/>
</dbReference>
<protein>
    <submittedName>
        <fullName evidence="7">Xanthine dehydrogenase YagT iron-sulfur-binding subunit</fullName>
    </submittedName>
</protein>
<dbReference type="GO" id="GO:0046872">
    <property type="term" value="F:metal ion binding"/>
    <property type="evidence" value="ECO:0007669"/>
    <property type="project" value="UniProtKB-KW"/>
</dbReference>
<dbReference type="PROSITE" id="PS51318">
    <property type="entry name" value="TAT"/>
    <property type="match status" value="1"/>
</dbReference>
<keyword evidence="5" id="KW-0411">Iron-sulfur</keyword>
<dbReference type="PROSITE" id="PS00197">
    <property type="entry name" value="2FE2S_FER_1"/>
    <property type="match status" value="1"/>
</dbReference>
<dbReference type="InterPro" id="IPR052914">
    <property type="entry name" value="Aldehyde_Oxdr_Iron-Sulfur"/>
</dbReference>
<dbReference type="EMBL" id="FYEW01000001">
    <property type="protein sequence ID" value="SNC68371.1"/>
    <property type="molecule type" value="Genomic_DNA"/>
</dbReference>
<keyword evidence="3" id="KW-0560">Oxidoreductase</keyword>
<dbReference type="FunFam" id="1.10.150.120:FF:000003">
    <property type="entry name" value="Carbon monoxide dehydrogenase, small subunit"/>
    <property type="match status" value="1"/>
</dbReference>
<dbReference type="Proteomes" id="UP000198131">
    <property type="component" value="Unassembled WGS sequence"/>
</dbReference>
<dbReference type="InterPro" id="IPR036010">
    <property type="entry name" value="2Fe-2S_ferredoxin-like_sf"/>
</dbReference>
<keyword evidence="4" id="KW-0408">Iron</keyword>
<dbReference type="OrthoDB" id="9796880at2"/>
<dbReference type="PROSITE" id="PS51085">
    <property type="entry name" value="2FE2S_FER_2"/>
    <property type="match status" value="1"/>
</dbReference>
<evidence type="ECO:0000313" key="8">
    <source>
        <dbReference type="Proteomes" id="UP000198131"/>
    </source>
</evidence>
<evidence type="ECO:0000256" key="5">
    <source>
        <dbReference type="ARBA" id="ARBA00023014"/>
    </source>
</evidence>
<dbReference type="SUPFAM" id="SSF47741">
    <property type="entry name" value="CO dehydrogenase ISP C-domain like"/>
    <property type="match status" value="1"/>
</dbReference>
<dbReference type="AlphaFoldDB" id="A0A212TR84"/>
<evidence type="ECO:0000256" key="4">
    <source>
        <dbReference type="ARBA" id="ARBA00023004"/>
    </source>
</evidence>
<dbReference type="Gene3D" id="3.10.20.30">
    <property type="match status" value="1"/>
</dbReference>
<dbReference type="Pfam" id="PF01799">
    <property type="entry name" value="Fer2_2"/>
    <property type="match status" value="1"/>
</dbReference>
<dbReference type="RefSeq" id="WP_088843496.1">
    <property type="nucleotide sequence ID" value="NZ_FYEW01000001.1"/>
</dbReference>
<dbReference type="PANTHER" id="PTHR45331">
    <property type="entry name" value="OXIDOREDUCTASE, IRON-SULPHUR BINDING SUBUNIT-RELATED-RELATED"/>
    <property type="match status" value="1"/>
</dbReference>
<gene>
    <name evidence="7" type="ORF">SAMN06265337_2281</name>
</gene>
<dbReference type="GO" id="GO:0051537">
    <property type="term" value="F:2 iron, 2 sulfur cluster binding"/>
    <property type="evidence" value="ECO:0007669"/>
    <property type="project" value="UniProtKB-KW"/>
</dbReference>
<keyword evidence="8" id="KW-1185">Reference proteome</keyword>
<evidence type="ECO:0000256" key="3">
    <source>
        <dbReference type="ARBA" id="ARBA00023002"/>
    </source>
</evidence>
<evidence type="ECO:0000259" key="6">
    <source>
        <dbReference type="PROSITE" id="PS51085"/>
    </source>
</evidence>
<evidence type="ECO:0000256" key="1">
    <source>
        <dbReference type="ARBA" id="ARBA00022714"/>
    </source>
</evidence>
<dbReference type="CDD" id="cd00207">
    <property type="entry name" value="fer2"/>
    <property type="match status" value="1"/>
</dbReference>
<feature type="domain" description="2Fe-2S ferredoxin-type" evidence="6">
    <location>
        <begin position="58"/>
        <end position="134"/>
    </location>
</feature>
<dbReference type="NCBIfam" id="TIGR01409">
    <property type="entry name" value="TAT_signal_seq"/>
    <property type="match status" value="1"/>
</dbReference>
<proteinExistence type="predicted"/>
<organism evidence="7 8">
    <name type="scientific">Hymenobacter gelipurpurascens</name>
    <dbReference type="NCBI Taxonomy" id="89968"/>
    <lineage>
        <taxon>Bacteria</taxon>
        <taxon>Pseudomonadati</taxon>
        <taxon>Bacteroidota</taxon>
        <taxon>Cytophagia</taxon>
        <taxon>Cytophagales</taxon>
        <taxon>Hymenobacteraceae</taxon>
        <taxon>Hymenobacter</taxon>
    </lineage>
</organism>
<keyword evidence="1" id="KW-0001">2Fe-2S</keyword>